<dbReference type="InterPro" id="IPR018114">
    <property type="entry name" value="TRYPSIN_HIS"/>
</dbReference>
<evidence type="ECO:0000313" key="6">
    <source>
        <dbReference type="Proteomes" id="UP000625711"/>
    </source>
</evidence>
<dbReference type="Proteomes" id="UP000625711">
    <property type="component" value="Unassembled WGS sequence"/>
</dbReference>
<dbReference type="PRINTS" id="PR00722">
    <property type="entry name" value="CHYMOTRYPSIN"/>
</dbReference>
<dbReference type="Pfam" id="PF00089">
    <property type="entry name" value="Trypsin"/>
    <property type="match status" value="1"/>
</dbReference>
<dbReference type="Gene3D" id="2.40.10.10">
    <property type="entry name" value="Trypsin-like serine proteases"/>
    <property type="match status" value="1"/>
</dbReference>
<dbReference type="InterPro" id="IPR009003">
    <property type="entry name" value="Peptidase_S1_PA"/>
</dbReference>
<evidence type="ECO:0000256" key="1">
    <source>
        <dbReference type="ARBA" id="ARBA00023157"/>
    </source>
</evidence>
<comment type="caution">
    <text evidence="5">The sequence shown here is derived from an EMBL/GenBank/DDBJ whole genome shotgun (WGS) entry which is preliminary data.</text>
</comment>
<dbReference type="GO" id="GO:0004252">
    <property type="term" value="F:serine-type endopeptidase activity"/>
    <property type="evidence" value="ECO:0007669"/>
    <property type="project" value="InterPro"/>
</dbReference>
<dbReference type="FunFam" id="2.40.10.10:FF:000068">
    <property type="entry name" value="transmembrane protease serine 2"/>
    <property type="match status" value="1"/>
</dbReference>
<protein>
    <recommendedName>
        <fullName evidence="4">Peptidase S1 domain-containing protein</fullName>
    </recommendedName>
</protein>
<evidence type="ECO:0000313" key="5">
    <source>
        <dbReference type="EMBL" id="KAF7283054.1"/>
    </source>
</evidence>
<feature type="signal peptide" evidence="3">
    <location>
        <begin position="1"/>
        <end position="20"/>
    </location>
</feature>
<evidence type="ECO:0000256" key="2">
    <source>
        <dbReference type="ARBA" id="ARBA00024195"/>
    </source>
</evidence>
<evidence type="ECO:0000256" key="3">
    <source>
        <dbReference type="SAM" id="SignalP"/>
    </source>
</evidence>
<dbReference type="InterPro" id="IPR043504">
    <property type="entry name" value="Peptidase_S1_PA_chymotrypsin"/>
</dbReference>
<dbReference type="OrthoDB" id="6380398at2759"/>
<dbReference type="SUPFAM" id="SSF50494">
    <property type="entry name" value="Trypsin-like serine proteases"/>
    <property type="match status" value="1"/>
</dbReference>
<dbReference type="InterPro" id="IPR001254">
    <property type="entry name" value="Trypsin_dom"/>
</dbReference>
<gene>
    <name evidence="5" type="ORF">GWI33_001509</name>
</gene>
<dbReference type="SUPFAM" id="SSF49854">
    <property type="entry name" value="Spermadhesin, CUB domain"/>
    <property type="match status" value="1"/>
</dbReference>
<reference evidence="5" key="1">
    <citation type="submission" date="2020-08" db="EMBL/GenBank/DDBJ databases">
        <title>Genome sequencing and assembly of the red palm weevil Rhynchophorus ferrugineus.</title>
        <authorList>
            <person name="Dias G.B."/>
            <person name="Bergman C.M."/>
            <person name="Manee M."/>
        </authorList>
    </citation>
    <scope>NUCLEOTIDE SEQUENCE</scope>
    <source>
        <strain evidence="5">AA-2017</strain>
        <tissue evidence="5">Whole larva</tissue>
    </source>
</reference>
<name>A0A834INE9_RHYFE</name>
<dbReference type="Pfam" id="PF00431">
    <property type="entry name" value="CUB"/>
    <property type="match status" value="1"/>
</dbReference>
<sequence length="401" mass="43618">MEKRCLTIFALLGFKGAVLGVDLCHYKQDLVPGIVYTLNPSSYRQSGACSWNFRSATGTNIYLSCTINLPASPNCYDSVIKISPSGRKDFSDAVNYCGQESFSIISKNNALTINVIARSNRPGVFPCQLTVVNASPNPIQNSTSTCECGYKNMKKIVGGVETGVNEFPFMVAIIRDGTVWCGGTLISNRFVLTAAHCLYQSNYINVDDLKILVGDHNISSGTDTPYSAIYNVQAYEVYPLYTTVPADTQHNYDMGIVRTSTSITFNSGVGPVCLPLKYTLNSFTGQYVTITGWGTKEFSGPVSSTLQKADLKVLPNYECEQNPVPSYNVMCTSSIDKDSCQKDSGGPLYWLDPASGRTYLVGIISQGYGCASGIPGLNVRVTQFLKWIIERTGSDTGYCTV</sequence>
<comment type="similarity">
    <text evidence="2">Belongs to the peptidase S1 family. CLIP subfamily.</text>
</comment>
<dbReference type="PROSITE" id="PS00134">
    <property type="entry name" value="TRYPSIN_HIS"/>
    <property type="match status" value="1"/>
</dbReference>
<dbReference type="AlphaFoldDB" id="A0A834INE9"/>
<feature type="domain" description="Peptidase S1" evidence="4">
    <location>
        <begin position="156"/>
        <end position="393"/>
    </location>
</feature>
<dbReference type="PROSITE" id="PS50240">
    <property type="entry name" value="TRYPSIN_DOM"/>
    <property type="match status" value="1"/>
</dbReference>
<dbReference type="InterPro" id="IPR035914">
    <property type="entry name" value="Sperma_CUB_dom_sf"/>
</dbReference>
<dbReference type="InterPro" id="IPR000859">
    <property type="entry name" value="CUB_dom"/>
</dbReference>
<keyword evidence="3" id="KW-0732">Signal</keyword>
<dbReference type="InterPro" id="IPR051487">
    <property type="entry name" value="Ser/Thr_Proteases_Immune/Dev"/>
</dbReference>
<dbReference type="SMART" id="SM00020">
    <property type="entry name" value="Tryp_SPc"/>
    <property type="match status" value="1"/>
</dbReference>
<dbReference type="GO" id="GO:0006508">
    <property type="term" value="P:proteolysis"/>
    <property type="evidence" value="ECO:0007669"/>
    <property type="project" value="InterPro"/>
</dbReference>
<evidence type="ECO:0000259" key="4">
    <source>
        <dbReference type="PROSITE" id="PS50240"/>
    </source>
</evidence>
<accession>A0A834INE9</accession>
<dbReference type="InterPro" id="IPR001314">
    <property type="entry name" value="Peptidase_S1A"/>
</dbReference>
<keyword evidence="6" id="KW-1185">Reference proteome</keyword>
<keyword evidence="1" id="KW-1015">Disulfide bond</keyword>
<dbReference type="EMBL" id="JAACXV010000141">
    <property type="protein sequence ID" value="KAF7283054.1"/>
    <property type="molecule type" value="Genomic_DNA"/>
</dbReference>
<organism evidence="5 6">
    <name type="scientific">Rhynchophorus ferrugineus</name>
    <name type="common">Red palm weevil</name>
    <name type="synonym">Curculio ferrugineus</name>
    <dbReference type="NCBI Taxonomy" id="354439"/>
    <lineage>
        <taxon>Eukaryota</taxon>
        <taxon>Metazoa</taxon>
        <taxon>Ecdysozoa</taxon>
        <taxon>Arthropoda</taxon>
        <taxon>Hexapoda</taxon>
        <taxon>Insecta</taxon>
        <taxon>Pterygota</taxon>
        <taxon>Neoptera</taxon>
        <taxon>Endopterygota</taxon>
        <taxon>Coleoptera</taxon>
        <taxon>Polyphaga</taxon>
        <taxon>Cucujiformia</taxon>
        <taxon>Curculionidae</taxon>
        <taxon>Dryophthorinae</taxon>
        <taxon>Rhynchophorus</taxon>
    </lineage>
</organism>
<dbReference type="PANTHER" id="PTHR24256">
    <property type="entry name" value="TRYPTASE-RELATED"/>
    <property type="match status" value="1"/>
</dbReference>
<proteinExistence type="inferred from homology"/>
<feature type="chain" id="PRO_5032920497" description="Peptidase S1 domain-containing protein" evidence="3">
    <location>
        <begin position="21"/>
        <end position="401"/>
    </location>
</feature>
<dbReference type="CDD" id="cd00190">
    <property type="entry name" value="Tryp_SPc"/>
    <property type="match status" value="1"/>
</dbReference>
<dbReference type="Gene3D" id="2.60.120.290">
    <property type="entry name" value="Spermadhesin, CUB domain"/>
    <property type="match status" value="1"/>
</dbReference>